<dbReference type="EMBL" id="JAIQCV010000001">
    <property type="protein sequence ID" value="KAH1129671.1"/>
    <property type="molecule type" value="Genomic_DNA"/>
</dbReference>
<name>A0A9D3WIM1_9ROSI</name>
<keyword evidence="2" id="KW-1185">Reference proteome</keyword>
<evidence type="ECO:0000313" key="2">
    <source>
        <dbReference type="Proteomes" id="UP000828251"/>
    </source>
</evidence>
<dbReference type="AlphaFoldDB" id="A0A9D3WIM1"/>
<gene>
    <name evidence="1" type="ORF">J1N35_001049</name>
</gene>
<comment type="caution">
    <text evidence="1">The sequence shown here is derived from an EMBL/GenBank/DDBJ whole genome shotgun (WGS) entry which is preliminary data.</text>
</comment>
<proteinExistence type="predicted"/>
<evidence type="ECO:0000313" key="1">
    <source>
        <dbReference type="EMBL" id="KAH1129671.1"/>
    </source>
</evidence>
<accession>A0A9D3WIM1</accession>
<sequence>MEKGGSSKEVRIKAPTVFKGVASTPKFKRRKVSAIRDFSPGCGRVATPNLGLSEWITIDRSNEGKWQ</sequence>
<reference evidence="1 2" key="1">
    <citation type="journal article" date="2021" name="Plant Biotechnol. J.">
        <title>Multi-omics assisted identification of the key and species-specific regulatory components of drought-tolerant mechanisms in Gossypium stocksii.</title>
        <authorList>
            <person name="Yu D."/>
            <person name="Ke L."/>
            <person name="Zhang D."/>
            <person name="Wu Y."/>
            <person name="Sun Y."/>
            <person name="Mei J."/>
            <person name="Sun J."/>
            <person name="Sun Y."/>
        </authorList>
    </citation>
    <scope>NUCLEOTIDE SEQUENCE [LARGE SCALE GENOMIC DNA]</scope>
    <source>
        <strain evidence="2">cv. E1</strain>
        <tissue evidence="1">Leaf</tissue>
    </source>
</reference>
<dbReference type="Proteomes" id="UP000828251">
    <property type="component" value="Unassembled WGS sequence"/>
</dbReference>
<protein>
    <submittedName>
        <fullName evidence="1">Uncharacterized protein</fullName>
    </submittedName>
</protein>
<organism evidence="1 2">
    <name type="scientific">Gossypium stocksii</name>
    <dbReference type="NCBI Taxonomy" id="47602"/>
    <lineage>
        <taxon>Eukaryota</taxon>
        <taxon>Viridiplantae</taxon>
        <taxon>Streptophyta</taxon>
        <taxon>Embryophyta</taxon>
        <taxon>Tracheophyta</taxon>
        <taxon>Spermatophyta</taxon>
        <taxon>Magnoliopsida</taxon>
        <taxon>eudicotyledons</taxon>
        <taxon>Gunneridae</taxon>
        <taxon>Pentapetalae</taxon>
        <taxon>rosids</taxon>
        <taxon>malvids</taxon>
        <taxon>Malvales</taxon>
        <taxon>Malvaceae</taxon>
        <taxon>Malvoideae</taxon>
        <taxon>Gossypium</taxon>
    </lineage>
</organism>